<comment type="similarity">
    <text evidence="6 10">Belongs to the phenylacetyl-CoA ligase family.</text>
</comment>
<keyword evidence="3 10" id="KW-0547">Nucleotide-binding</keyword>
<evidence type="ECO:0000256" key="10">
    <source>
        <dbReference type="PIRNR" id="PIRNR006444"/>
    </source>
</evidence>
<dbReference type="FunFam" id="3.40.50.12780:FF:000016">
    <property type="entry name" value="Phenylacetate-coenzyme A ligase"/>
    <property type="match status" value="1"/>
</dbReference>
<feature type="domain" description="AMP-dependent synthetase/ligase" evidence="11">
    <location>
        <begin position="90"/>
        <end position="286"/>
    </location>
</feature>
<dbReference type="EC" id="6.2.1.30" evidence="7 10"/>
<organism evidence="13">
    <name type="scientific">Thermosulfidibacter takaii</name>
    <dbReference type="NCBI Taxonomy" id="412593"/>
    <lineage>
        <taxon>Bacteria</taxon>
        <taxon>Pseudomonadati</taxon>
        <taxon>Thermosulfidibacterota</taxon>
        <taxon>Thermosulfidibacteria</taxon>
        <taxon>Thermosulfidibacterales</taxon>
        <taxon>Thermosulfidibacteraceae</taxon>
    </lineage>
</organism>
<evidence type="ECO:0000259" key="12">
    <source>
        <dbReference type="Pfam" id="PF14535"/>
    </source>
</evidence>
<dbReference type="Gene3D" id="3.30.300.30">
    <property type="match status" value="1"/>
</dbReference>
<comment type="catalytic activity">
    <reaction evidence="4">
        <text>2-phenylacetate + ATP + CoA = phenylacetyl-CoA + AMP + diphosphate</text>
        <dbReference type="Rhea" id="RHEA:20956"/>
        <dbReference type="ChEBI" id="CHEBI:18401"/>
        <dbReference type="ChEBI" id="CHEBI:30616"/>
        <dbReference type="ChEBI" id="CHEBI:33019"/>
        <dbReference type="ChEBI" id="CHEBI:57287"/>
        <dbReference type="ChEBI" id="CHEBI:57390"/>
        <dbReference type="ChEBI" id="CHEBI:456215"/>
        <dbReference type="EC" id="6.2.1.30"/>
    </reaction>
    <physiologicalReaction direction="left-to-right" evidence="4">
        <dbReference type="Rhea" id="RHEA:20957"/>
    </physiologicalReaction>
</comment>
<evidence type="ECO:0000256" key="1">
    <source>
        <dbReference type="ARBA" id="ARBA00011245"/>
    </source>
</evidence>
<dbReference type="InterPro" id="IPR051414">
    <property type="entry name" value="Adenylate-forming_Reductase"/>
</dbReference>
<evidence type="ECO:0000313" key="13">
    <source>
        <dbReference type="EMBL" id="HDD53455.1"/>
    </source>
</evidence>
<dbReference type="UniPathway" id="UPA00930"/>
<dbReference type="InterPro" id="IPR028154">
    <property type="entry name" value="AMP-dep_Lig_C"/>
</dbReference>
<evidence type="ECO:0000256" key="5">
    <source>
        <dbReference type="ARBA" id="ARBA00060591"/>
    </source>
</evidence>
<dbReference type="FunFam" id="3.30.300.30:FF:000019">
    <property type="entry name" value="Phenylacetate-coenzyme A ligase"/>
    <property type="match status" value="1"/>
</dbReference>
<dbReference type="Pfam" id="PF00501">
    <property type="entry name" value="AMP-binding"/>
    <property type="match status" value="1"/>
</dbReference>
<dbReference type="CDD" id="cd05913">
    <property type="entry name" value="PaaK"/>
    <property type="match status" value="1"/>
</dbReference>
<reference evidence="13" key="1">
    <citation type="journal article" date="2020" name="mSystems">
        <title>Genome- and Community-Level Interaction Insights into Carbon Utilization and Element Cycling Functions of Hydrothermarchaeota in Hydrothermal Sediment.</title>
        <authorList>
            <person name="Zhou Z."/>
            <person name="Liu Y."/>
            <person name="Xu W."/>
            <person name="Pan J."/>
            <person name="Luo Z.H."/>
            <person name="Li M."/>
        </authorList>
    </citation>
    <scope>NUCLEOTIDE SEQUENCE [LARGE SCALE GENOMIC DNA]</scope>
    <source>
        <strain evidence="13">HyVt-115</strain>
    </source>
</reference>
<gene>
    <name evidence="13" type="ORF">ENF32_05245</name>
</gene>
<evidence type="ECO:0000256" key="6">
    <source>
        <dbReference type="ARBA" id="ARBA00061566"/>
    </source>
</evidence>
<comment type="caution">
    <text evidence="13">The sequence shown here is derived from an EMBL/GenBank/DDBJ whole genome shotgun (WGS) entry which is preliminary data.</text>
</comment>
<dbReference type="PANTHER" id="PTHR43439">
    <property type="entry name" value="PHENYLACETATE-COENZYME A LIGASE"/>
    <property type="match status" value="1"/>
</dbReference>
<dbReference type="Gene3D" id="3.40.50.12780">
    <property type="entry name" value="N-terminal domain of ligase-like"/>
    <property type="match status" value="1"/>
</dbReference>
<name>A0A7C0Y6B5_9BACT</name>
<dbReference type="InterPro" id="IPR042099">
    <property type="entry name" value="ANL_N_sf"/>
</dbReference>
<dbReference type="Proteomes" id="UP000885690">
    <property type="component" value="Unassembled WGS sequence"/>
</dbReference>
<keyword evidence="2 10" id="KW-0436">Ligase</keyword>
<feature type="domain" description="AMP-dependent ligase C-terminal" evidence="12">
    <location>
        <begin position="335"/>
        <end position="431"/>
    </location>
</feature>
<dbReference type="EMBL" id="DQWS01000193">
    <property type="protein sequence ID" value="HDD53455.1"/>
    <property type="molecule type" value="Genomic_DNA"/>
</dbReference>
<comment type="pathway">
    <text evidence="5 10">Aromatic compound metabolism; phenylacetate degradation.</text>
</comment>
<sequence>MLWEPEWEALPRDELETLQLFRLKRLVRRVYERVPFYREKMDEVGVKPEDVRSLEDLSCLPFTTKDDLRENYPYGLFAVPLPEVVRIHSSSGTTGKPTVVGYTRGDLETWANLTARVLAAGGVKKEDVVQIAFGYGLFTGGFGLHYGAEKLGATVIPISSGNTRRQIMIMRDYGTTALICTPSYALYLAETMEEMGISPRDLRLRVGLFGAEPWTDQMRREIEERLGIEATDNYGLSEIIGPGVSGECIEAKSGLHIFEDHFIPEIIDPNTGEVLPHGEKGELVITTLTKEALPLIRYRTRDITHLYYDECSCGRTLVKMAKPSGRTDDMLIVRGVNIFPSQVEEALLEVEGVSPHFQLVVDRRGYLDELEVWVEASEGLFFDSMRKQKELVDRITEKISSVLGIGVKVKLVEPRTLERTAGKAKRVVDRRELQ</sequence>
<evidence type="ECO:0000256" key="8">
    <source>
        <dbReference type="ARBA" id="ARBA00068695"/>
    </source>
</evidence>
<evidence type="ECO:0000256" key="3">
    <source>
        <dbReference type="ARBA" id="ARBA00022741"/>
    </source>
</evidence>
<dbReference type="Pfam" id="PF14535">
    <property type="entry name" value="AMP-binding_C_2"/>
    <property type="match status" value="1"/>
</dbReference>
<evidence type="ECO:0000256" key="9">
    <source>
        <dbReference type="ARBA" id="ARBA00075111"/>
    </source>
</evidence>
<dbReference type="PANTHER" id="PTHR43439:SF1">
    <property type="entry name" value="PHENYLACETATE-COENZYME A LIGASE"/>
    <property type="match status" value="1"/>
</dbReference>
<proteinExistence type="inferred from homology"/>
<dbReference type="AlphaFoldDB" id="A0A7C0Y6B5"/>
<dbReference type="SUPFAM" id="SSF56801">
    <property type="entry name" value="Acetyl-CoA synthetase-like"/>
    <property type="match status" value="1"/>
</dbReference>
<accession>A0A7C0Y6B5</accession>
<dbReference type="GO" id="GO:0047475">
    <property type="term" value="F:phenylacetate-CoA ligase activity"/>
    <property type="evidence" value="ECO:0007669"/>
    <property type="project" value="UniProtKB-EC"/>
</dbReference>
<dbReference type="InterPro" id="IPR000873">
    <property type="entry name" value="AMP-dep_synth/lig_dom"/>
</dbReference>
<evidence type="ECO:0000256" key="4">
    <source>
        <dbReference type="ARBA" id="ARBA00050450"/>
    </source>
</evidence>
<evidence type="ECO:0000259" key="11">
    <source>
        <dbReference type="Pfam" id="PF00501"/>
    </source>
</evidence>
<dbReference type="GO" id="GO:0000166">
    <property type="term" value="F:nucleotide binding"/>
    <property type="evidence" value="ECO:0007669"/>
    <property type="project" value="UniProtKB-KW"/>
</dbReference>
<dbReference type="InterPro" id="IPR045851">
    <property type="entry name" value="AMP-bd_C_sf"/>
</dbReference>
<comment type="subunit">
    <text evidence="1">Monomer.</text>
</comment>
<dbReference type="GO" id="GO:0010124">
    <property type="term" value="P:phenylacetate catabolic process"/>
    <property type="evidence" value="ECO:0007669"/>
    <property type="project" value="UniProtKB-UniRule"/>
</dbReference>
<dbReference type="PIRSF" id="PIRSF006444">
    <property type="entry name" value="PaaK"/>
    <property type="match status" value="1"/>
</dbReference>
<protein>
    <recommendedName>
        <fullName evidence="8 10">Phenylacetate-coenzyme A ligase</fullName>
        <ecNumber evidence="7 10">6.2.1.30</ecNumber>
    </recommendedName>
    <alternativeName>
        <fullName evidence="9 10">Phenylacetyl-CoA ligase</fullName>
    </alternativeName>
</protein>
<comment type="function">
    <text evidence="10">Catalyzes the activation of phenylacetic acid (PA) to phenylacetyl-CoA (PA-CoA).</text>
</comment>
<evidence type="ECO:0000256" key="7">
    <source>
        <dbReference type="ARBA" id="ARBA00066629"/>
    </source>
</evidence>
<dbReference type="InterPro" id="IPR011880">
    <property type="entry name" value="PA_CoA_ligase"/>
</dbReference>
<evidence type="ECO:0000256" key="2">
    <source>
        <dbReference type="ARBA" id="ARBA00022598"/>
    </source>
</evidence>